<dbReference type="RefSeq" id="WP_237382692.1">
    <property type="nucleotide sequence ID" value="NZ_CP071793.1"/>
</dbReference>
<protein>
    <submittedName>
        <fullName evidence="1">VWA domain-containing protein</fullName>
    </submittedName>
</protein>
<name>A0A8A4TT78_SULCO</name>
<sequence length="329" mass="38069">MLPLWAQSLHLVKPAKGDPLDEAQEFVVEVVGPLQPQRMEIFLNGELMRARRQPPFRFTLSWNTRYRNLVAFVAHFDGREPIRLEKTFEQVAADVEAEIQAFQIWPFFERPQSKAPRVRYQRQTIEPQVFEKADTHRLSLVIALDVSGSMRDELDSLTKPLAEFIAFARKQNYELRFMVFDGTSRLLKIDEVLALPSLADLYRGVAHSTVWDGLATATGLFTPKPRRLLLFISDAADDGSRHSPRSATEFLRRSGAPMIWINLTDRDFGRMYRLARRSGGFELVPEQKPFETLRRRLEYQYHLLAPRAGFPVDLNGSQGSVWYPHWREP</sequence>
<gene>
    <name evidence="1" type="ORF">J3U87_08945</name>
</gene>
<dbReference type="KEGG" id="scor:J3U87_08945"/>
<proteinExistence type="predicted"/>
<accession>A0A8A4TT78</accession>
<evidence type="ECO:0000313" key="1">
    <source>
        <dbReference type="EMBL" id="QTD52587.1"/>
    </source>
</evidence>
<evidence type="ECO:0000313" key="2">
    <source>
        <dbReference type="Proteomes" id="UP000663929"/>
    </source>
</evidence>
<dbReference type="SUPFAM" id="SSF53300">
    <property type="entry name" value="vWA-like"/>
    <property type="match status" value="1"/>
</dbReference>
<dbReference type="InterPro" id="IPR036465">
    <property type="entry name" value="vWFA_dom_sf"/>
</dbReference>
<dbReference type="Proteomes" id="UP000663929">
    <property type="component" value="Chromosome"/>
</dbReference>
<dbReference type="Pfam" id="PF05762">
    <property type="entry name" value="VWA_CoxE"/>
    <property type="match status" value="1"/>
</dbReference>
<dbReference type="CDD" id="cd00198">
    <property type="entry name" value="vWFA"/>
    <property type="match status" value="1"/>
</dbReference>
<dbReference type="AlphaFoldDB" id="A0A8A4TT78"/>
<dbReference type="EMBL" id="CP071793">
    <property type="protein sequence ID" value="QTD52587.1"/>
    <property type="molecule type" value="Genomic_DNA"/>
</dbReference>
<reference evidence="1" key="1">
    <citation type="submission" date="2021-03" db="EMBL/GenBank/DDBJ databases">
        <title>Acanthopleuribacteraceae sp. M133.</title>
        <authorList>
            <person name="Wang G."/>
        </authorList>
    </citation>
    <scope>NUCLEOTIDE SEQUENCE</scope>
    <source>
        <strain evidence="1">M133</strain>
    </source>
</reference>
<dbReference type="Gene3D" id="3.40.50.410">
    <property type="entry name" value="von Willebrand factor, type A domain"/>
    <property type="match status" value="1"/>
</dbReference>
<keyword evidence="2" id="KW-1185">Reference proteome</keyword>
<organism evidence="1 2">
    <name type="scientific">Sulfidibacter corallicola</name>
    <dbReference type="NCBI Taxonomy" id="2818388"/>
    <lineage>
        <taxon>Bacteria</taxon>
        <taxon>Pseudomonadati</taxon>
        <taxon>Acidobacteriota</taxon>
        <taxon>Holophagae</taxon>
        <taxon>Acanthopleuribacterales</taxon>
        <taxon>Acanthopleuribacteraceae</taxon>
        <taxon>Sulfidibacter</taxon>
    </lineage>
</organism>
<dbReference type="InterPro" id="IPR008912">
    <property type="entry name" value="Uncharacterised_CoxE"/>
</dbReference>